<feature type="transmembrane region" description="Helical" evidence="1">
    <location>
        <begin position="6"/>
        <end position="27"/>
    </location>
</feature>
<dbReference type="OrthoDB" id="345121at2"/>
<comment type="caution">
    <text evidence="2">The sequence shown here is derived from an EMBL/GenBank/DDBJ whole genome shotgun (WGS) entry which is preliminary data.</text>
</comment>
<dbReference type="RefSeq" id="WP_066790649.1">
    <property type="nucleotide sequence ID" value="NZ_LWQS01000088.1"/>
</dbReference>
<dbReference type="Proteomes" id="UP000078287">
    <property type="component" value="Unassembled WGS sequence"/>
</dbReference>
<feature type="transmembrane region" description="Helical" evidence="1">
    <location>
        <begin position="65"/>
        <end position="88"/>
    </location>
</feature>
<reference evidence="2 3" key="1">
    <citation type="submission" date="2016-04" db="EMBL/GenBank/DDBJ databases">
        <title>Chloroflexus islandicus sp. nov., a thermophilic filamentous anoxygenic phototrophic bacterium from geyser Strokkur (Iceland).</title>
        <authorList>
            <person name="Gaisin V.A."/>
            <person name="Kalashnikov A.M."/>
            <person name="Sukhacheva M.V."/>
            <person name="Grouzdev D.S."/>
            <person name="Ivanov T.M."/>
            <person name="Kuznetsov B."/>
            <person name="Gorlenko V.M."/>
        </authorList>
    </citation>
    <scope>NUCLEOTIDE SEQUENCE [LARGE SCALE GENOMIC DNA]</scope>
    <source>
        <strain evidence="3">isl-2</strain>
    </source>
</reference>
<accession>A0A178M0H7</accession>
<sequence>MAILELMQINLLSPMVLAFALGIIATLVHSDLKLPDELYTTLSIYLLLAIGLKGGIALAETSLAVFWAPALATLILGVIIPLIAYAAARRIGKLSIADSAALAAHYGSVSAVTFAASQTFLDTIGIKFEGFMPALVAILEVPAIVIALLIAQMAGGQQGGDWKAAVRELLTSKSILLLVGGMAIGWLAGPRGGKEVAPLFVDLFKGALTFFLLELGMVAARRFRDLPAAGLFLLGFAIIMPIINGTLGVWLGHLAGLSLGGSTILGVLAASASYIAAPAAVRIALPQANPGFYLTAALGITFPFNLAIGLPLYYTLATWITGGA</sequence>
<dbReference type="AlphaFoldDB" id="A0A178M0H7"/>
<evidence type="ECO:0000313" key="3">
    <source>
        <dbReference type="Proteomes" id="UP000078287"/>
    </source>
</evidence>
<keyword evidence="3" id="KW-1185">Reference proteome</keyword>
<dbReference type="Pfam" id="PF05982">
    <property type="entry name" value="Sbt_1"/>
    <property type="match status" value="1"/>
</dbReference>
<feature type="transmembrane region" description="Helical" evidence="1">
    <location>
        <begin position="199"/>
        <end position="219"/>
    </location>
</feature>
<feature type="transmembrane region" description="Helical" evidence="1">
    <location>
        <begin position="264"/>
        <end position="285"/>
    </location>
</feature>
<dbReference type="PANTHER" id="PTHR40400:SF1">
    <property type="entry name" value="SLR1512 PROTEIN"/>
    <property type="match status" value="1"/>
</dbReference>
<feature type="transmembrane region" description="Helical" evidence="1">
    <location>
        <begin position="231"/>
        <end position="252"/>
    </location>
</feature>
<dbReference type="EMBL" id="LWQS01000088">
    <property type="protein sequence ID" value="OAN41249.1"/>
    <property type="molecule type" value="Genomic_DNA"/>
</dbReference>
<dbReference type="PANTHER" id="PTHR40400">
    <property type="entry name" value="SLR1512 PROTEIN"/>
    <property type="match status" value="1"/>
</dbReference>
<feature type="transmembrane region" description="Helical" evidence="1">
    <location>
        <begin position="133"/>
        <end position="154"/>
    </location>
</feature>
<evidence type="ECO:0000313" key="2">
    <source>
        <dbReference type="EMBL" id="OAN41249.1"/>
    </source>
</evidence>
<dbReference type="STRING" id="1707952.A6A03_19055"/>
<feature type="transmembrane region" description="Helical" evidence="1">
    <location>
        <begin position="39"/>
        <end position="59"/>
    </location>
</feature>
<evidence type="ECO:0000256" key="1">
    <source>
        <dbReference type="SAM" id="Phobius"/>
    </source>
</evidence>
<organism evidence="2 3">
    <name type="scientific">Chloroflexus islandicus</name>
    <dbReference type="NCBI Taxonomy" id="1707952"/>
    <lineage>
        <taxon>Bacteria</taxon>
        <taxon>Bacillati</taxon>
        <taxon>Chloroflexota</taxon>
        <taxon>Chloroflexia</taxon>
        <taxon>Chloroflexales</taxon>
        <taxon>Chloroflexineae</taxon>
        <taxon>Chloroflexaceae</taxon>
        <taxon>Chloroflexus</taxon>
    </lineage>
</organism>
<keyword evidence="1" id="KW-0812">Transmembrane</keyword>
<name>A0A178M0H7_9CHLR</name>
<keyword evidence="1" id="KW-0472">Membrane</keyword>
<keyword evidence="1" id="KW-1133">Transmembrane helix</keyword>
<dbReference type="InterPro" id="IPR010293">
    <property type="entry name" value="Sbt_1"/>
</dbReference>
<gene>
    <name evidence="2" type="ORF">A6A03_19055</name>
</gene>
<protein>
    <submittedName>
        <fullName evidence="2">Sodium-dependent bicarbonate transport family permease</fullName>
    </submittedName>
</protein>
<feature type="transmembrane region" description="Helical" evidence="1">
    <location>
        <begin position="292"/>
        <end position="314"/>
    </location>
</feature>
<proteinExistence type="predicted"/>
<feature type="transmembrane region" description="Helical" evidence="1">
    <location>
        <begin position="175"/>
        <end position="193"/>
    </location>
</feature>